<feature type="chain" id="PRO_5038828814" evidence="6">
    <location>
        <begin position="28"/>
        <end position="1309"/>
    </location>
</feature>
<dbReference type="SMART" id="SM00640">
    <property type="entry name" value="Glyco_32"/>
    <property type="match status" value="1"/>
</dbReference>
<dbReference type="EMBL" id="FQYQ01000006">
    <property type="protein sequence ID" value="SHI82593.1"/>
    <property type="molecule type" value="Genomic_DNA"/>
</dbReference>
<feature type="compositionally biased region" description="Acidic residues" evidence="4">
    <location>
        <begin position="100"/>
        <end position="117"/>
    </location>
</feature>
<dbReference type="InterPro" id="IPR003343">
    <property type="entry name" value="Big_2"/>
</dbReference>
<keyword evidence="11" id="KW-1185">Reference proteome</keyword>
<dbReference type="Gene3D" id="2.60.40.1080">
    <property type="match status" value="1"/>
</dbReference>
<dbReference type="InterPro" id="IPR001362">
    <property type="entry name" value="Glyco_hydro_32"/>
</dbReference>
<protein>
    <submittedName>
        <fullName evidence="10">Fructan beta-fructosidase</fullName>
    </submittedName>
</protein>
<evidence type="ECO:0000259" key="8">
    <source>
        <dbReference type="Pfam" id="PF02368"/>
    </source>
</evidence>
<evidence type="ECO:0000313" key="10">
    <source>
        <dbReference type="EMBL" id="SHI82593.1"/>
    </source>
</evidence>
<dbReference type="OrthoDB" id="9759709at2"/>
<dbReference type="InterPro" id="IPR023296">
    <property type="entry name" value="Glyco_hydro_beta-prop_sf"/>
</dbReference>
<dbReference type="InterPro" id="IPR013148">
    <property type="entry name" value="Glyco_hydro_32_N"/>
</dbReference>
<accession>A0A1M6EAZ9</accession>
<sequence>MKRKRLVGFLCNLLSVSLLLCNVATNADIVFAEGSATNEIIVEEQNKDENVEFTNPDEEIIEEEKSDERDVNEEKKSDITDLENENEGAQTSDEEKFISDTEESEEDQITDDKDDEDYIDNYKNNIGELSYSGDGNWEYTEDGLMSDALGKGDCFAFSKTHGKNFVYSTDIKFLENQLAAALLFRSNGTADNKESYVVNLDASNHKCKFFRWQRNDALQLIDEKSITATSEETYTLKVVACDSWILYFVNDELVASLGDYYLQPGDLGQDTFIDEGVFGLLNWNSKVIFQNTYYRELNNYFSPLLKDISVKSDNGTISDKARFLSTEPMMLQYVNNDASEVKIELEKMCPDASIEIKNEDGDLFSVGESIPIETGINYITVKSTIKDDDGFDASVVYRLNIHRFKNDVEYYNEVYRDQYHYSVKEGWANDPNGLVYYKGTYHMFYQFFDDIKWGPMHWAHATSKDLLHWQEEPIAFYPDANGAMFSGCIVVDDNNTSGLFDSNEGGLVALITADGNGQRIKLAYSEDEGRTWKKLDKVALDWSNDPLHSRDFRDPKVFRWENKWFMVIAGGPLRIYSSDNLIDWTCESTYGDLHTECPDMYPVKASDGTLKWVLSRGGRFYKVGDFRNLDGCWTFIPDDEYKDSDGIMNFGRDSYAAMTYYIQDFGTAANPDIPEIVELNWMNTWDDYCNQIASKVGQDFNGTFNLNLKLGLEKTDAGYALTQTPINEYKKLRETTNKLHIKNLKLKDSADTLKDFNGDTYEIIARFKPAKNATKVGFKLRKGSNEETIVAYDFNDQKLYIDRSNSGVIISNKFSEVCSQNMSLNGDGSLDLHIFVDKASVEVFSADNKVCGAAQIFANPFSQGIEVFAESGEINADIDIYPIKSIWNDKKEVKDVYAISSMFPSKTRMNCGEKTKIDAYILPVNANQKINWTIKSGEGVIQLSDDGKVEAIKKGTAVVSATSEENPELSKEFTIEVYENNFKTNVKDFVNLSGNWTVDDETLTVSNVCQNDYYMVKDKINGDYTMKTKINFTKGLINIFLVSPNMNPLEGEGGYTIQFAPDNKVIRFFRFGRDDMFRGQLKAPIGDGKYHNLEIKKKNNNISVFVDDVNSLDYTLEDANDLEEGYVGLGLWDGELNVQTFYVDSKDTEKPAEDKPATPSTNDNKLDISASNSGSSSGSSNSNRASNTTSNNGQTQVKIADEPVAQALPKQEATNKISTKNSSKKPSEKEEQAATEDISTKDNSFEEKASEEIQDETVPKAAVETENDSATESIAEESTSNNAVIAILCVLGILLACGLVILMIRKKKM</sequence>
<organism evidence="10 11">
    <name type="scientific">Pseudobutyrivibrio xylanivorans DSM 14809</name>
    <dbReference type="NCBI Taxonomy" id="1123012"/>
    <lineage>
        <taxon>Bacteria</taxon>
        <taxon>Bacillati</taxon>
        <taxon>Bacillota</taxon>
        <taxon>Clostridia</taxon>
        <taxon>Lachnospirales</taxon>
        <taxon>Lachnospiraceae</taxon>
        <taxon>Pseudobutyrivibrio</taxon>
    </lineage>
</organism>
<feature type="compositionally biased region" description="Basic and acidic residues" evidence="4">
    <location>
        <begin position="66"/>
        <end position="79"/>
    </location>
</feature>
<dbReference type="Gene3D" id="2.60.120.560">
    <property type="entry name" value="Exo-inulinase, domain 1"/>
    <property type="match status" value="3"/>
</dbReference>
<evidence type="ECO:0000256" key="1">
    <source>
        <dbReference type="ARBA" id="ARBA00009902"/>
    </source>
</evidence>
<keyword evidence="2" id="KW-0378">Hydrolase</keyword>
<dbReference type="Proteomes" id="UP000184185">
    <property type="component" value="Unassembled WGS sequence"/>
</dbReference>
<feature type="compositionally biased region" description="Low complexity" evidence="4">
    <location>
        <begin position="1169"/>
        <end position="1192"/>
    </location>
</feature>
<dbReference type="GO" id="GO:0005737">
    <property type="term" value="C:cytoplasm"/>
    <property type="evidence" value="ECO:0007669"/>
    <property type="project" value="TreeGrafter"/>
</dbReference>
<dbReference type="SUPFAM" id="SSF49373">
    <property type="entry name" value="Invasin/intimin cell-adhesion fragments"/>
    <property type="match status" value="1"/>
</dbReference>
<evidence type="ECO:0000259" key="7">
    <source>
        <dbReference type="Pfam" id="PF00251"/>
    </source>
</evidence>
<dbReference type="GO" id="GO:0005987">
    <property type="term" value="P:sucrose catabolic process"/>
    <property type="evidence" value="ECO:0007669"/>
    <property type="project" value="TreeGrafter"/>
</dbReference>
<dbReference type="SUPFAM" id="SSF49899">
    <property type="entry name" value="Concanavalin A-like lectins/glucanases"/>
    <property type="match status" value="1"/>
</dbReference>
<evidence type="ECO:0000256" key="2">
    <source>
        <dbReference type="ARBA" id="ARBA00022801"/>
    </source>
</evidence>
<comment type="similarity">
    <text evidence="1">Belongs to the glycosyl hydrolase 32 family.</text>
</comment>
<feature type="domain" description="BIG2" evidence="8">
    <location>
        <begin position="904"/>
        <end position="971"/>
    </location>
</feature>
<evidence type="ECO:0000256" key="6">
    <source>
        <dbReference type="SAM" id="SignalP"/>
    </source>
</evidence>
<feature type="domain" description="Glycosyl hydrolase family 32 N-terminal" evidence="7">
    <location>
        <begin position="420"/>
        <end position="725"/>
    </location>
</feature>
<keyword evidence="6" id="KW-0732">Signal</keyword>
<feature type="compositionally biased region" description="Acidic residues" evidence="4">
    <location>
        <begin position="56"/>
        <end position="65"/>
    </location>
</feature>
<dbReference type="PROSITE" id="PS00609">
    <property type="entry name" value="GLYCOSYL_HYDROL_F32"/>
    <property type="match status" value="1"/>
</dbReference>
<feature type="compositionally biased region" description="Basic and acidic residues" evidence="4">
    <location>
        <begin position="1146"/>
        <end position="1156"/>
    </location>
</feature>
<evidence type="ECO:0000313" key="11">
    <source>
        <dbReference type="Proteomes" id="UP000184185"/>
    </source>
</evidence>
<gene>
    <name evidence="10" type="ORF">SAMN02745725_01155</name>
</gene>
<dbReference type="InterPro" id="IPR008964">
    <property type="entry name" value="Invasin/intimin_cell_adhesion"/>
</dbReference>
<dbReference type="PANTHER" id="PTHR42800">
    <property type="entry name" value="EXOINULINASE INUD (AFU_ORTHOLOGUE AFUA_5G00480)"/>
    <property type="match status" value="1"/>
</dbReference>
<dbReference type="InterPro" id="IPR013320">
    <property type="entry name" value="ConA-like_dom_sf"/>
</dbReference>
<feature type="region of interest" description="Disordered" evidence="4">
    <location>
        <begin position="1146"/>
        <end position="1262"/>
    </location>
</feature>
<keyword evidence="5" id="KW-0812">Transmembrane</keyword>
<dbReference type="GO" id="GO:0004575">
    <property type="term" value="F:sucrose alpha-glucosidase activity"/>
    <property type="evidence" value="ECO:0007669"/>
    <property type="project" value="TreeGrafter"/>
</dbReference>
<proteinExistence type="inferred from homology"/>
<dbReference type="InterPro" id="IPR018053">
    <property type="entry name" value="Glyco_hydro_32_AS"/>
</dbReference>
<feature type="domain" description="Glycosyl hydrolase family 32 C-terminal" evidence="9">
    <location>
        <begin position="728"/>
        <end position="880"/>
    </location>
</feature>
<dbReference type="CDD" id="cd18622">
    <property type="entry name" value="GH32_Inu-like"/>
    <property type="match status" value="1"/>
</dbReference>
<dbReference type="Pfam" id="PF02368">
    <property type="entry name" value="Big_2"/>
    <property type="match status" value="1"/>
</dbReference>
<dbReference type="Pfam" id="PF00251">
    <property type="entry name" value="Glyco_hydro_32N"/>
    <property type="match status" value="1"/>
</dbReference>
<name>A0A1M6EAZ9_PSEXY</name>
<dbReference type="PANTHER" id="PTHR42800:SF1">
    <property type="entry name" value="EXOINULINASE INUD (AFU_ORTHOLOGUE AFUA_5G00480)"/>
    <property type="match status" value="1"/>
</dbReference>
<evidence type="ECO:0000259" key="9">
    <source>
        <dbReference type="Pfam" id="PF08244"/>
    </source>
</evidence>
<feature type="transmembrane region" description="Helical" evidence="5">
    <location>
        <begin position="1283"/>
        <end position="1304"/>
    </location>
</feature>
<reference evidence="10 11" key="1">
    <citation type="submission" date="2016-11" db="EMBL/GenBank/DDBJ databases">
        <authorList>
            <person name="Jaros S."/>
            <person name="Januszkiewicz K."/>
            <person name="Wedrychowicz H."/>
        </authorList>
    </citation>
    <scope>NUCLEOTIDE SEQUENCE [LARGE SCALE GENOMIC DNA]</scope>
    <source>
        <strain evidence="10 11">DSM 14809</strain>
    </source>
</reference>
<keyword evidence="3" id="KW-0326">Glycosidase</keyword>
<dbReference type="Pfam" id="PF08244">
    <property type="entry name" value="Glyco_hydro_32C"/>
    <property type="match status" value="1"/>
</dbReference>
<evidence type="ECO:0000256" key="4">
    <source>
        <dbReference type="SAM" id="MobiDB-lite"/>
    </source>
</evidence>
<evidence type="ECO:0000256" key="5">
    <source>
        <dbReference type="SAM" id="Phobius"/>
    </source>
</evidence>
<feature type="compositionally biased region" description="Basic and acidic residues" evidence="4">
    <location>
        <begin position="1225"/>
        <end position="1251"/>
    </location>
</feature>
<feature type="region of interest" description="Disordered" evidence="4">
    <location>
        <begin position="56"/>
        <end position="117"/>
    </location>
</feature>
<dbReference type="RefSeq" id="WP_072914114.1">
    <property type="nucleotide sequence ID" value="NZ_FQYQ01000006.1"/>
</dbReference>
<evidence type="ECO:0000256" key="3">
    <source>
        <dbReference type="ARBA" id="ARBA00023295"/>
    </source>
</evidence>
<dbReference type="SUPFAM" id="SSF75005">
    <property type="entry name" value="Arabinanase/levansucrase/invertase"/>
    <property type="match status" value="1"/>
</dbReference>
<feature type="signal peptide" evidence="6">
    <location>
        <begin position="1"/>
        <end position="27"/>
    </location>
</feature>
<dbReference type="Gene3D" id="2.115.10.20">
    <property type="entry name" value="Glycosyl hydrolase domain, family 43"/>
    <property type="match status" value="1"/>
</dbReference>
<dbReference type="InterPro" id="IPR013189">
    <property type="entry name" value="Glyco_hydro_32_C"/>
</dbReference>
<keyword evidence="5" id="KW-0472">Membrane</keyword>
<keyword evidence="5" id="KW-1133">Transmembrane helix</keyword>